<comment type="caution">
    <text evidence="1">The sequence shown here is derived from an EMBL/GenBank/DDBJ whole genome shotgun (WGS) entry which is preliminary data.</text>
</comment>
<dbReference type="InterPro" id="IPR015018">
    <property type="entry name" value="DUF1905"/>
</dbReference>
<dbReference type="Gene3D" id="2.40.30.100">
    <property type="entry name" value="AF2212/PG0164-like"/>
    <property type="match status" value="1"/>
</dbReference>
<keyword evidence="2" id="KW-1185">Reference proteome</keyword>
<accession>A0A2H3KHX2</accession>
<evidence type="ECO:0000313" key="1">
    <source>
        <dbReference type="EMBL" id="PDV97383.1"/>
    </source>
</evidence>
<evidence type="ECO:0000313" key="2">
    <source>
        <dbReference type="Proteomes" id="UP000220922"/>
    </source>
</evidence>
<dbReference type="Pfam" id="PF08922">
    <property type="entry name" value="DUF1905"/>
    <property type="match status" value="1"/>
</dbReference>
<dbReference type="InterPro" id="IPR037079">
    <property type="entry name" value="AF2212/PG0164-like_sf"/>
</dbReference>
<dbReference type="AlphaFoldDB" id="A0A2H3KHX2"/>
<dbReference type="Proteomes" id="UP000220922">
    <property type="component" value="Unassembled WGS sequence"/>
</dbReference>
<protein>
    <recommendedName>
        <fullName evidence="3">DUF1905 domain-containing protein</fullName>
    </recommendedName>
</protein>
<proteinExistence type="predicted"/>
<name>A0A2H3KHX2_9CHLR</name>
<dbReference type="EMBL" id="LYXE01000151">
    <property type="protein sequence ID" value="PDV97383.1"/>
    <property type="molecule type" value="Genomic_DNA"/>
</dbReference>
<gene>
    <name evidence="1" type="ORF">A9Q02_18690</name>
</gene>
<organism evidence="1 2">
    <name type="scientific">Candidatus Chloroploca asiatica</name>
    <dbReference type="NCBI Taxonomy" id="1506545"/>
    <lineage>
        <taxon>Bacteria</taxon>
        <taxon>Bacillati</taxon>
        <taxon>Chloroflexota</taxon>
        <taxon>Chloroflexia</taxon>
        <taxon>Chloroflexales</taxon>
        <taxon>Chloroflexineae</taxon>
        <taxon>Oscillochloridaceae</taxon>
        <taxon>Candidatus Chloroploca</taxon>
    </lineage>
</organism>
<evidence type="ECO:0008006" key="3">
    <source>
        <dbReference type="Google" id="ProtNLM"/>
    </source>
</evidence>
<dbReference type="SUPFAM" id="SSF141694">
    <property type="entry name" value="AF2212/PG0164-like"/>
    <property type="match status" value="1"/>
</dbReference>
<sequence length="101" mass="10860">MSDTGDQVFLAKVQQEGRFTFVAIPFSPCEVWGVRPRYPVSGTINDVAVQGTLGALGKDYFLRLAAAWLRASGIEPGAEVTVKLSFAAARLSGSNKKEGRQ</sequence>
<reference evidence="1 2" key="1">
    <citation type="submission" date="2016-05" db="EMBL/GenBank/DDBJ databases">
        <authorList>
            <person name="Lavstsen T."/>
            <person name="Jespersen J.S."/>
        </authorList>
    </citation>
    <scope>NUCLEOTIDE SEQUENCE [LARGE SCALE GENOMIC DNA]</scope>
    <source>
        <strain evidence="1 2">B7-9</strain>
    </source>
</reference>